<evidence type="ECO:0000256" key="1">
    <source>
        <dbReference type="ARBA" id="ARBA00008791"/>
    </source>
</evidence>
<gene>
    <name evidence="3" type="primary">teaD</name>
    <name evidence="3" type="ORF">FLB_03810</name>
</gene>
<comment type="caution">
    <text evidence="3">The sequence shown here is derived from an EMBL/GenBank/DDBJ whole genome shotgun (WGS) entry which is preliminary data.</text>
</comment>
<dbReference type="AlphaFoldDB" id="A0A199XUZ2"/>
<dbReference type="CDD" id="cd00293">
    <property type="entry name" value="USP-like"/>
    <property type="match status" value="2"/>
</dbReference>
<dbReference type="PANTHER" id="PTHR46268:SF6">
    <property type="entry name" value="UNIVERSAL STRESS PROTEIN UP12"/>
    <property type="match status" value="1"/>
</dbReference>
<organism evidence="3 4">
    <name type="scientific">Flavobacterium succinicans</name>
    <dbReference type="NCBI Taxonomy" id="29536"/>
    <lineage>
        <taxon>Bacteria</taxon>
        <taxon>Pseudomonadati</taxon>
        <taxon>Bacteroidota</taxon>
        <taxon>Flavobacteriia</taxon>
        <taxon>Flavobacteriales</taxon>
        <taxon>Flavobacteriaceae</taxon>
        <taxon>Flavobacterium</taxon>
    </lineage>
</organism>
<comment type="similarity">
    <text evidence="1">Belongs to the universal stress protein A family.</text>
</comment>
<feature type="domain" description="UspA" evidence="2">
    <location>
        <begin position="1"/>
        <end position="141"/>
    </location>
</feature>
<dbReference type="InterPro" id="IPR006016">
    <property type="entry name" value="UspA"/>
</dbReference>
<feature type="domain" description="UspA" evidence="2">
    <location>
        <begin position="150"/>
        <end position="272"/>
    </location>
</feature>
<dbReference type="InterPro" id="IPR006015">
    <property type="entry name" value="Universal_stress_UspA"/>
</dbReference>
<dbReference type="Proteomes" id="UP000093807">
    <property type="component" value="Unassembled WGS sequence"/>
</dbReference>
<evidence type="ECO:0000313" key="3">
    <source>
        <dbReference type="EMBL" id="OAZ05232.1"/>
    </source>
</evidence>
<dbReference type="PRINTS" id="PR01438">
    <property type="entry name" value="UNVRSLSTRESS"/>
</dbReference>
<proteinExistence type="inferred from homology"/>
<evidence type="ECO:0000313" key="4">
    <source>
        <dbReference type="Proteomes" id="UP000093807"/>
    </source>
</evidence>
<dbReference type="RefSeq" id="WP_064714273.1">
    <property type="nucleotide sequence ID" value="NZ_JMTM01000014.1"/>
</dbReference>
<sequence>MKRILVPTDFSIYAENALKAAAQLAKKHNAEILLLHMLELPNQMSDAISSGKSIPEVMFFIQKAKDTFAEIFDRPYLDGIEVTEFIQFEKAFDGILRFTQKNEVDLIVMGSHGSSGVEEIFIGSTTEKVVRLSDVPVLVIKKDEGEFSPKEIVFASDFSNETKVPFLKMKDIASKLDAKINLVTICTPNSFKTTDAATATMEAFAHEFALSNFSITIYNESNIEKGILNFANKINADLICIYTHGRTGLAHFFNGSITEDIVNHTQKPVLTFKL</sequence>
<dbReference type="PATRIC" id="fig|29536.5.peg.402"/>
<dbReference type="EMBL" id="JMTM01000014">
    <property type="protein sequence ID" value="OAZ05232.1"/>
    <property type="molecule type" value="Genomic_DNA"/>
</dbReference>
<dbReference type="SUPFAM" id="SSF52402">
    <property type="entry name" value="Adenine nucleotide alpha hydrolases-like"/>
    <property type="match status" value="2"/>
</dbReference>
<dbReference type="Gene3D" id="3.40.50.620">
    <property type="entry name" value="HUPs"/>
    <property type="match status" value="2"/>
</dbReference>
<dbReference type="InterPro" id="IPR014729">
    <property type="entry name" value="Rossmann-like_a/b/a_fold"/>
</dbReference>
<protein>
    <submittedName>
        <fullName evidence="3">TRAP-T-associated universal stress protein TeaD</fullName>
    </submittedName>
</protein>
<accession>A0A199XUZ2</accession>
<dbReference type="Pfam" id="PF00582">
    <property type="entry name" value="Usp"/>
    <property type="match status" value="2"/>
</dbReference>
<name>A0A199XUZ2_9FLAO</name>
<keyword evidence="4" id="KW-1185">Reference proteome</keyword>
<reference evidence="3 4" key="1">
    <citation type="submission" date="2016-06" db="EMBL/GenBank/DDBJ databases">
        <title>Draft genome sequence of Flavobacterium succinicans strain DD5b.</title>
        <authorList>
            <person name="Poehlein A."/>
            <person name="Daniel R."/>
            <person name="Simeonova D.D."/>
        </authorList>
    </citation>
    <scope>NUCLEOTIDE SEQUENCE [LARGE SCALE GENOMIC DNA]</scope>
    <source>
        <strain evidence="3 4">DD5b</strain>
    </source>
</reference>
<dbReference type="PANTHER" id="PTHR46268">
    <property type="entry name" value="STRESS RESPONSE PROTEIN NHAX"/>
    <property type="match status" value="1"/>
</dbReference>
<dbReference type="OrthoDB" id="9788959at2"/>
<evidence type="ECO:0000259" key="2">
    <source>
        <dbReference type="Pfam" id="PF00582"/>
    </source>
</evidence>